<accession>A0A5B8Y028</accession>
<evidence type="ECO:0000256" key="5">
    <source>
        <dbReference type="ARBA" id="ARBA00022793"/>
    </source>
</evidence>
<keyword evidence="11" id="KW-0670">Pyruvate</keyword>
<organism evidence="13 14">
    <name type="scientific">Persicimonas caeni</name>
    <dbReference type="NCBI Taxonomy" id="2292766"/>
    <lineage>
        <taxon>Bacteria</taxon>
        <taxon>Deltaproteobacteria</taxon>
        <taxon>Bradymonadales</taxon>
        <taxon>Bradymonadaceae</taxon>
        <taxon>Persicimonas</taxon>
    </lineage>
</organism>
<evidence type="ECO:0000256" key="3">
    <source>
        <dbReference type="ARBA" id="ARBA00012243"/>
    </source>
</evidence>
<dbReference type="PANTHER" id="PTHR10067">
    <property type="entry name" value="PHOSPHATIDYLSERINE DECARBOXYLASE"/>
    <property type="match status" value="1"/>
</dbReference>
<dbReference type="OrthoDB" id="9802030at2"/>
<evidence type="ECO:0000256" key="8">
    <source>
        <dbReference type="ARBA" id="ARBA00023209"/>
    </source>
</evidence>
<evidence type="ECO:0000256" key="1">
    <source>
        <dbReference type="ARBA" id="ARBA00001928"/>
    </source>
</evidence>
<name>A0A4Y6PNM5_PERCE</name>
<sequence>MVMERIAVQALKLLPKNLVSRAFGSVSEVELPPALQGTVNRVFADFAGVDLTESEQEPDAYPSLNAFFTRKLRGDARPVATRDAAQAVSPVDGVLSNFGPIVENTLIQAKGRDYRLVDLVDSGKYRHVFEGGHYATIYLSPRDYHRIHAPVSGDISNVSYIPGHLFPVNSFAVRNIDELFAVNERLISYIDNPKLGKVGVCKVGATCVGRIGVSFHDIETNHRFRRRRELELEEPVAIDHGDELGLFNLGSTVIVLIEHPDFAFDPTLATGQHLKMGQFLGGVE</sequence>
<dbReference type="EMBL" id="CP041186">
    <property type="protein sequence ID" value="QDG49803.1"/>
    <property type="molecule type" value="Genomic_DNA"/>
</dbReference>
<evidence type="ECO:0000256" key="2">
    <source>
        <dbReference type="ARBA" id="ARBA00005189"/>
    </source>
</evidence>
<comment type="pathway">
    <text evidence="2">Lipid metabolism.</text>
</comment>
<keyword evidence="7" id="KW-0865">Zymogen</keyword>
<keyword evidence="10" id="KW-1208">Phospholipid metabolism</keyword>
<evidence type="ECO:0000256" key="11">
    <source>
        <dbReference type="ARBA" id="ARBA00023317"/>
    </source>
</evidence>
<dbReference type="GO" id="GO:0004609">
    <property type="term" value="F:phosphatidylserine decarboxylase activity"/>
    <property type="evidence" value="ECO:0007669"/>
    <property type="project" value="UniProtKB-EC"/>
</dbReference>
<evidence type="ECO:0000256" key="4">
    <source>
        <dbReference type="ARBA" id="ARBA00022516"/>
    </source>
</evidence>
<evidence type="ECO:0000313" key="14">
    <source>
        <dbReference type="Proteomes" id="UP000315995"/>
    </source>
</evidence>
<keyword evidence="14" id="KW-1185">Reference proteome</keyword>
<keyword evidence="6" id="KW-0443">Lipid metabolism</keyword>
<dbReference type="GO" id="GO:0006646">
    <property type="term" value="P:phosphatidylethanolamine biosynthetic process"/>
    <property type="evidence" value="ECO:0007669"/>
    <property type="project" value="UniProtKB-UniPathway"/>
</dbReference>
<dbReference type="InterPro" id="IPR003817">
    <property type="entry name" value="PS_Dcarbxylase"/>
</dbReference>
<evidence type="ECO:0000256" key="12">
    <source>
        <dbReference type="ARBA" id="ARBA00024326"/>
    </source>
</evidence>
<dbReference type="Proteomes" id="UP000315995">
    <property type="component" value="Chromosome"/>
</dbReference>
<dbReference type="EC" id="4.1.1.65" evidence="3"/>
<evidence type="ECO:0000256" key="6">
    <source>
        <dbReference type="ARBA" id="ARBA00023098"/>
    </source>
</evidence>
<dbReference type="NCBIfam" id="TIGR00163">
    <property type="entry name" value="PS_decarb"/>
    <property type="match status" value="1"/>
</dbReference>
<evidence type="ECO:0000313" key="13">
    <source>
        <dbReference type="EMBL" id="QDG49803.1"/>
    </source>
</evidence>
<evidence type="ECO:0000256" key="7">
    <source>
        <dbReference type="ARBA" id="ARBA00023145"/>
    </source>
</evidence>
<comment type="pathway">
    <text evidence="12">Phospholipid metabolism; phosphatidylethanolamine biosynthesis.</text>
</comment>
<dbReference type="AlphaFoldDB" id="A0A4Y6PNM5"/>
<reference evidence="13 14" key="1">
    <citation type="submission" date="2019-06" db="EMBL/GenBank/DDBJ databases">
        <title>Persicimonas caeni gen. nov., sp. nov., a predatory bacterium isolated from solar saltern.</title>
        <authorList>
            <person name="Wang S."/>
        </authorList>
    </citation>
    <scope>NUCLEOTIDE SEQUENCE [LARGE SCALE GENOMIC DNA]</scope>
    <source>
        <strain evidence="13 14">YN101</strain>
    </source>
</reference>
<keyword evidence="8" id="KW-0594">Phospholipid biosynthesis</keyword>
<keyword evidence="9 13" id="KW-0456">Lyase</keyword>
<dbReference type="Pfam" id="PF02666">
    <property type="entry name" value="PS_Dcarbxylase"/>
    <property type="match status" value="1"/>
</dbReference>
<protein>
    <recommendedName>
        <fullName evidence="3">phosphatidylserine decarboxylase</fullName>
        <ecNumber evidence="3">4.1.1.65</ecNumber>
    </recommendedName>
</protein>
<gene>
    <name evidence="13" type="primary">psd</name>
    <name evidence="13" type="ORF">FIV42_03330</name>
</gene>
<proteinExistence type="predicted"/>
<accession>A0A4Y6PNM5</accession>
<evidence type="ECO:0000256" key="9">
    <source>
        <dbReference type="ARBA" id="ARBA00023239"/>
    </source>
</evidence>
<dbReference type="UniPathway" id="UPA00558"/>
<keyword evidence="4" id="KW-0444">Lipid biosynthesis</keyword>
<evidence type="ECO:0000256" key="10">
    <source>
        <dbReference type="ARBA" id="ARBA00023264"/>
    </source>
</evidence>
<dbReference type="PANTHER" id="PTHR10067:SF6">
    <property type="entry name" value="PHOSPHATIDYLSERINE DECARBOXYLASE PROENZYME, MITOCHONDRIAL"/>
    <property type="match status" value="1"/>
</dbReference>
<comment type="cofactor">
    <cofactor evidence="1">
        <name>pyruvate</name>
        <dbReference type="ChEBI" id="CHEBI:15361"/>
    </cofactor>
</comment>
<keyword evidence="5" id="KW-0210">Decarboxylase</keyword>
<dbReference type="InterPro" id="IPR033177">
    <property type="entry name" value="PSD-B"/>
</dbReference>